<gene>
    <name evidence="3" type="ORF">KFL_001070120</name>
</gene>
<evidence type="ECO:0000256" key="2">
    <source>
        <dbReference type="SAM" id="SignalP"/>
    </source>
</evidence>
<accession>A0A1Y1I0K9</accession>
<feature type="compositionally biased region" description="Polar residues" evidence="1">
    <location>
        <begin position="142"/>
        <end position="152"/>
    </location>
</feature>
<proteinExistence type="predicted"/>
<feature type="signal peptide" evidence="2">
    <location>
        <begin position="1"/>
        <end position="30"/>
    </location>
</feature>
<reference evidence="3 4" key="1">
    <citation type="journal article" date="2014" name="Nat. Commun.">
        <title>Klebsormidium flaccidum genome reveals primary factors for plant terrestrial adaptation.</title>
        <authorList>
            <person name="Hori K."/>
            <person name="Maruyama F."/>
            <person name="Fujisawa T."/>
            <person name="Togashi T."/>
            <person name="Yamamoto N."/>
            <person name="Seo M."/>
            <person name="Sato S."/>
            <person name="Yamada T."/>
            <person name="Mori H."/>
            <person name="Tajima N."/>
            <person name="Moriyama T."/>
            <person name="Ikeuchi M."/>
            <person name="Watanabe M."/>
            <person name="Wada H."/>
            <person name="Kobayashi K."/>
            <person name="Saito M."/>
            <person name="Masuda T."/>
            <person name="Sasaki-Sekimoto Y."/>
            <person name="Mashiguchi K."/>
            <person name="Awai K."/>
            <person name="Shimojima M."/>
            <person name="Masuda S."/>
            <person name="Iwai M."/>
            <person name="Nobusawa T."/>
            <person name="Narise T."/>
            <person name="Kondo S."/>
            <person name="Saito H."/>
            <person name="Sato R."/>
            <person name="Murakawa M."/>
            <person name="Ihara Y."/>
            <person name="Oshima-Yamada Y."/>
            <person name="Ohtaka K."/>
            <person name="Satoh M."/>
            <person name="Sonobe K."/>
            <person name="Ishii M."/>
            <person name="Ohtani R."/>
            <person name="Kanamori-Sato M."/>
            <person name="Honoki R."/>
            <person name="Miyazaki D."/>
            <person name="Mochizuki H."/>
            <person name="Umetsu J."/>
            <person name="Higashi K."/>
            <person name="Shibata D."/>
            <person name="Kamiya Y."/>
            <person name="Sato N."/>
            <person name="Nakamura Y."/>
            <person name="Tabata S."/>
            <person name="Ida S."/>
            <person name="Kurokawa K."/>
            <person name="Ohta H."/>
        </authorList>
    </citation>
    <scope>NUCLEOTIDE SEQUENCE [LARGE SCALE GENOMIC DNA]</scope>
    <source>
        <strain evidence="3 4">NIES-2285</strain>
    </source>
</reference>
<evidence type="ECO:0000313" key="4">
    <source>
        <dbReference type="Proteomes" id="UP000054558"/>
    </source>
</evidence>
<organism evidence="3 4">
    <name type="scientific">Klebsormidium nitens</name>
    <name type="common">Green alga</name>
    <name type="synonym">Ulothrix nitens</name>
    <dbReference type="NCBI Taxonomy" id="105231"/>
    <lineage>
        <taxon>Eukaryota</taxon>
        <taxon>Viridiplantae</taxon>
        <taxon>Streptophyta</taxon>
        <taxon>Klebsormidiophyceae</taxon>
        <taxon>Klebsormidiales</taxon>
        <taxon>Klebsormidiaceae</taxon>
        <taxon>Klebsormidium</taxon>
    </lineage>
</organism>
<name>A0A1Y1I0K9_KLENI</name>
<feature type="region of interest" description="Disordered" evidence="1">
    <location>
        <begin position="142"/>
        <end position="161"/>
    </location>
</feature>
<dbReference type="EMBL" id="DF237056">
    <property type="protein sequence ID" value="GAQ82306.1"/>
    <property type="molecule type" value="Genomic_DNA"/>
</dbReference>
<evidence type="ECO:0000313" key="3">
    <source>
        <dbReference type="EMBL" id="GAQ82306.1"/>
    </source>
</evidence>
<keyword evidence="4" id="KW-1185">Reference proteome</keyword>
<keyword evidence="2" id="KW-0732">Signal</keyword>
<protein>
    <submittedName>
        <fullName evidence="3">Uncharacterized protein</fullName>
    </submittedName>
</protein>
<evidence type="ECO:0000256" key="1">
    <source>
        <dbReference type="SAM" id="MobiDB-lite"/>
    </source>
</evidence>
<dbReference type="Proteomes" id="UP000054558">
    <property type="component" value="Unassembled WGS sequence"/>
</dbReference>
<feature type="chain" id="PRO_5012937293" evidence="2">
    <location>
        <begin position="31"/>
        <end position="298"/>
    </location>
</feature>
<sequence>MAPIKHCFASAAAGILAVLLMGSTLALVAAQQGGAVPQQTLRIARVNITNACVVPVRIQLGSNQANNDFWQTYDPATNTTTPANGTYDIPVGGSQGNLLLVKIDGARALPNSSFSIGAFAPTDGPAPNLIDTIAIRSQLGTTPGTLPESSPFNGGAPGAPPPPGIFSFNPVTTNTSSSTVAPVEIAVAVICAGLLPPLSTALPEPFPVLPYRAIPCTQPAGSECLNIPPPSSPSSVDRPASANRTWAATLRSAMLPAILTSSIAALADGASPTATAPAKRTAASASAAECATVSQGPL</sequence>
<dbReference type="AlphaFoldDB" id="A0A1Y1I0K9"/>